<gene>
    <name evidence="3" type="ORF">JOF53_007181</name>
</gene>
<feature type="domain" description="Thioredoxin" evidence="2">
    <location>
        <begin position="45"/>
        <end position="181"/>
    </location>
</feature>
<feature type="chain" id="PRO_5045049341" evidence="1">
    <location>
        <begin position="23"/>
        <end position="181"/>
    </location>
</feature>
<dbReference type="Pfam" id="PF00578">
    <property type="entry name" value="AhpC-TSA"/>
    <property type="match status" value="1"/>
</dbReference>
<protein>
    <submittedName>
        <fullName evidence="3">Peroxiredoxin</fullName>
    </submittedName>
</protein>
<comment type="caution">
    <text evidence="3">The sequence shown here is derived from an EMBL/GenBank/DDBJ whole genome shotgun (WGS) entry which is preliminary data.</text>
</comment>
<proteinExistence type="predicted"/>
<dbReference type="SUPFAM" id="SSF52833">
    <property type="entry name" value="Thioredoxin-like"/>
    <property type="match status" value="1"/>
</dbReference>
<dbReference type="EMBL" id="JAGIOO010000001">
    <property type="protein sequence ID" value="MBP2478309.1"/>
    <property type="molecule type" value="Genomic_DNA"/>
</dbReference>
<accession>A0ABS5ANZ7</accession>
<dbReference type="PANTHER" id="PTHR42852:SF13">
    <property type="entry name" value="PROTEIN DIPZ"/>
    <property type="match status" value="1"/>
</dbReference>
<dbReference type="PROSITE" id="PS51352">
    <property type="entry name" value="THIOREDOXIN_2"/>
    <property type="match status" value="1"/>
</dbReference>
<reference evidence="3 4" key="1">
    <citation type="submission" date="2021-03" db="EMBL/GenBank/DDBJ databases">
        <title>Sequencing the genomes of 1000 actinobacteria strains.</title>
        <authorList>
            <person name="Klenk H.-P."/>
        </authorList>
    </citation>
    <scope>NUCLEOTIDE SEQUENCE [LARGE SCALE GENOMIC DNA]</scope>
    <source>
        <strain evidence="3 4">DSM 44580</strain>
    </source>
</reference>
<dbReference type="InterPro" id="IPR050553">
    <property type="entry name" value="Thioredoxin_ResA/DsbE_sf"/>
</dbReference>
<dbReference type="InterPro" id="IPR013766">
    <property type="entry name" value="Thioredoxin_domain"/>
</dbReference>
<dbReference type="RefSeq" id="WP_143342983.1">
    <property type="nucleotide sequence ID" value="NZ_JAGIOO010000001.1"/>
</dbReference>
<sequence>MRTLLGLLLAVLLTACTTPVPPPPRGGAATLPGPLPAGVTFTAPPTGAGTAPDFTVPLTDDTLVTASALWKDRPLVVVFFSSWCGKCGQEQGKLVELAGRYKDRVVFLGVAQRDTPDAVRTFLDTHQVPYPVGRDDAASTVGRSYAVAEPPLLAVVAPGGTLLKGLTTAAAVEKELAGLVA</sequence>
<name>A0ABS5ANZ7_9PSEU</name>
<dbReference type="Proteomes" id="UP001519363">
    <property type="component" value="Unassembled WGS sequence"/>
</dbReference>
<dbReference type="PROSITE" id="PS51257">
    <property type="entry name" value="PROKAR_LIPOPROTEIN"/>
    <property type="match status" value="1"/>
</dbReference>
<evidence type="ECO:0000313" key="3">
    <source>
        <dbReference type="EMBL" id="MBP2478309.1"/>
    </source>
</evidence>
<keyword evidence="1" id="KW-0732">Signal</keyword>
<dbReference type="Gene3D" id="3.40.30.10">
    <property type="entry name" value="Glutaredoxin"/>
    <property type="match status" value="1"/>
</dbReference>
<evidence type="ECO:0000259" key="2">
    <source>
        <dbReference type="PROSITE" id="PS51352"/>
    </source>
</evidence>
<organism evidence="3 4">
    <name type="scientific">Crossiella equi</name>
    <dbReference type="NCBI Taxonomy" id="130796"/>
    <lineage>
        <taxon>Bacteria</taxon>
        <taxon>Bacillati</taxon>
        <taxon>Actinomycetota</taxon>
        <taxon>Actinomycetes</taxon>
        <taxon>Pseudonocardiales</taxon>
        <taxon>Pseudonocardiaceae</taxon>
        <taxon>Crossiella</taxon>
    </lineage>
</organism>
<evidence type="ECO:0000256" key="1">
    <source>
        <dbReference type="SAM" id="SignalP"/>
    </source>
</evidence>
<dbReference type="InterPro" id="IPR036249">
    <property type="entry name" value="Thioredoxin-like_sf"/>
</dbReference>
<dbReference type="InterPro" id="IPR000866">
    <property type="entry name" value="AhpC/TSA"/>
</dbReference>
<dbReference type="PANTHER" id="PTHR42852">
    <property type="entry name" value="THIOL:DISULFIDE INTERCHANGE PROTEIN DSBE"/>
    <property type="match status" value="1"/>
</dbReference>
<keyword evidence="4" id="KW-1185">Reference proteome</keyword>
<evidence type="ECO:0000313" key="4">
    <source>
        <dbReference type="Proteomes" id="UP001519363"/>
    </source>
</evidence>
<feature type="signal peptide" evidence="1">
    <location>
        <begin position="1"/>
        <end position="22"/>
    </location>
</feature>
<dbReference type="CDD" id="cd02966">
    <property type="entry name" value="TlpA_like_family"/>
    <property type="match status" value="1"/>
</dbReference>